<dbReference type="PRINTS" id="PR00368">
    <property type="entry name" value="FADPNR"/>
</dbReference>
<evidence type="ECO:0000313" key="5">
    <source>
        <dbReference type="Proteomes" id="UP000298602"/>
    </source>
</evidence>
<proteinExistence type="predicted"/>
<accession>A0A4P8L0V9</accession>
<dbReference type="GO" id="GO:0016491">
    <property type="term" value="F:oxidoreductase activity"/>
    <property type="evidence" value="ECO:0007669"/>
    <property type="project" value="UniProtKB-KW"/>
</dbReference>
<feature type="domain" description="FAD/NAD(P)-binding" evidence="3">
    <location>
        <begin position="8"/>
        <end position="286"/>
    </location>
</feature>
<gene>
    <name evidence="4" type="ORF">FDQ92_03175</name>
</gene>
<keyword evidence="2" id="KW-0560">Oxidoreductase</keyword>
<dbReference type="InterPro" id="IPR023753">
    <property type="entry name" value="FAD/NAD-binding_dom"/>
</dbReference>
<dbReference type="Gene3D" id="3.50.50.60">
    <property type="entry name" value="FAD/NAD(P)-binding domain"/>
    <property type="match status" value="2"/>
</dbReference>
<evidence type="ECO:0000256" key="1">
    <source>
        <dbReference type="ARBA" id="ARBA00022630"/>
    </source>
</evidence>
<evidence type="ECO:0000256" key="2">
    <source>
        <dbReference type="ARBA" id="ARBA00023002"/>
    </source>
</evidence>
<keyword evidence="1" id="KW-0285">Flavoprotein</keyword>
<dbReference type="PRINTS" id="PR00469">
    <property type="entry name" value="PNDRDTASEII"/>
</dbReference>
<protein>
    <submittedName>
        <fullName evidence="4">Thioredoxin reductase</fullName>
    </submittedName>
</protein>
<evidence type="ECO:0000313" key="4">
    <source>
        <dbReference type="EMBL" id="QCQ21274.1"/>
    </source>
</evidence>
<reference evidence="4 5" key="2">
    <citation type="submission" date="2019-05" db="EMBL/GenBank/DDBJ databases">
        <authorList>
            <person name="Suflita J.M."/>
            <person name="Marks C.R."/>
        </authorList>
    </citation>
    <scope>NUCLEOTIDE SEQUENCE [LARGE SCALE GENOMIC DNA]</scope>
    <source>
        <strain evidence="4 5">ALDC</strain>
    </source>
</reference>
<dbReference type="Proteomes" id="UP000298602">
    <property type="component" value="Chromosome"/>
</dbReference>
<organism evidence="4 5">
    <name type="scientific">Desulfoglaeba alkanexedens ALDC</name>
    <dbReference type="NCBI Taxonomy" id="980445"/>
    <lineage>
        <taxon>Bacteria</taxon>
        <taxon>Pseudomonadati</taxon>
        <taxon>Thermodesulfobacteriota</taxon>
        <taxon>Syntrophobacteria</taxon>
        <taxon>Syntrophobacterales</taxon>
        <taxon>Syntrophobacteraceae</taxon>
        <taxon>Desulfoglaeba</taxon>
    </lineage>
</organism>
<dbReference type="SUPFAM" id="SSF51905">
    <property type="entry name" value="FAD/NAD(P)-binding domain"/>
    <property type="match status" value="1"/>
</dbReference>
<dbReference type="InterPro" id="IPR050097">
    <property type="entry name" value="Ferredoxin-NADP_redctase_2"/>
</dbReference>
<evidence type="ECO:0000259" key="3">
    <source>
        <dbReference type="Pfam" id="PF07992"/>
    </source>
</evidence>
<dbReference type="EMBL" id="CP040098">
    <property type="protein sequence ID" value="QCQ21274.1"/>
    <property type="molecule type" value="Genomic_DNA"/>
</dbReference>
<dbReference type="RefSeq" id="WP_137423243.1">
    <property type="nucleotide sequence ID" value="NZ_CP040098.1"/>
</dbReference>
<keyword evidence="5" id="KW-1185">Reference proteome</keyword>
<dbReference type="AlphaFoldDB" id="A0A4P8L0V9"/>
<name>A0A4P8L0V9_9BACT</name>
<dbReference type="KEGG" id="dax:FDQ92_03175"/>
<dbReference type="PANTHER" id="PTHR48105">
    <property type="entry name" value="THIOREDOXIN REDUCTASE 1-RELATED-RELATED"/>
    <property type="match status" value="1"/>
</dbReference>
<dbReference type="InterPro" id="IPR036188">
    <property type="entry name" value="FAD/NAD-bd_sf"/>
</dbReference>
<sequence length="305" mass="32527">MAERIQCDVAVLGTGPAGLQAAIHAARRKADVLVLGKIVKSSAYQTHVENYCCIDGTTGEALLEEGRRQAERMGARFLDEDAVSIRKTHPGFEITTEGGSIVSCKAVVLAMGISRKTLKVPGEKEFLGRGVSYCVECDAHFFKDKVVAVVGCESAAVSGALTLLFYAREVHLVCRKLLVAENLAERLRETPVVLHEGRWVEAIEGTTEVESLLLDDGTRLPVQGVFIELGAKGAVELAAELGVALDPETMEYVSVNRRQETNVAGIYAAGDICGPPWQIAKAVGEGCVAGLEAAAYAKKPAKETS</sequence>
<dbReference type="OrthoDB" id="9806179at2"/>
<dbReference type="Pfam" id="PF07992">
    <property type="entry name" value="Pyr_redox_2"/>
    <property type="match status" value="1"/>
</dbReference>
<reference evidence="4 5" key="1">
    <citation type="submission" date="2019-05" db="EMBL/GenBank/DDBJ databases">
        <title>The Complete Genome Sequence of the n-alkane-degrading Desulfoglaeba alkanexedens ALDC reveals multiple alkylsuccinate synthase gene clusters.</title>
        <authorList>
            <person name="Callaghan A.V."/>
            <person name="Davidova I.A."/>
            <person name="Duncan K.E."/>
            <person name="Morris B."/>
            <person name="McInerney M.J."/>
        </authorList>
    </citation>
    <scope>NUCLEOTIDE SEQUENCE [LARGE SCALE GENOMIC DNA]</scope>
    <source>
        <strain evidence="4 5">ALDC</strain>
    </source>
</reference>